<dbReference type="PANTHER" id="PTHR11742:SF6">
    <property type="entry name" value="MANNOSYL-OLIGOSACCHARIDE ALPHA-1,2-MANNOSIDASE IA-RELATED"/>
    <property type="match status" value="1"/>
</dbReference>
<comment type="pathway">
    <text evidence="3">Protein modification; protein glycosylation.</text>
</comment>
<evidence type="ECO:0000256" key="20">
    <source>
        <dbReference type="PIRSR" id="PIRSR601382-3"/>
    </source>
</evidence>
<name>A0A7S4PFN6_GUITH</name>
<dbReference type="GO" id="GO:0005783">
    <property type="term" value="C:endoplasmic reticulum"/>
    <property type="evidence" value="ECO:0007669"/>
    <property type="project" value="TreeGrafter"/>
</dbReference>
<evidence type="ECO:0000256" key="8">
    <source>
        <dbReference type="ARBA" id="ARBA00022837"/>
    </source>
</evidence>
<evidence type="ECO:0000256" key="19">
    <source>
        <dbReference type="PIRSR" id="PIRSR601382-2"/>
    </source>
</evidence>
<evidence type="ECO:0000256" key="3">
    <source>
        <dbReference type="ARBA" id="ARBA00004922"/>
    </source>
</evidence>
<dbReference type="SUPFAM" id="SSF48225">
    <property type="entry name" value="Seven-hairpin glycosidases"/>
    <property type="match status" value="1"/>
</dbReference>
<evidence type="ECO:0000256" key="12">
    <source>
        <dbReference type="ARBA" id="ARBA00023136"/>
    </source>
</evidence>
<dbReference type="InterPro" id="IPR012341">
    <property type="entry name" value="6hp_glycosidase-like_sf"/>
</dbReference>
<dbReference type="InterPro" id="IPR036026">
    <property type="entry name" value="Seven-hairpin_glycosidases"/>
</dbReference>
<reference evidence="24" key="1">
    <citation type="submission" date="2021-01" db="EMBL/GenBank/DDBJ databases">
        <authorList>
            <person name="Corre E."/>
            <person name="Pelletier E."/>
            <person name="Niang G."/>
            <person name="Scheremetjew M."/>
            <person name="Finn R."/>
            <person name="Kale V."/>
            <person name="Holt S."/>
            <person name="Cochrane G."/>
            <person name="Meng A."/>
            <person name="Brown T."/>
            <person name="Cohen L."/>
        </authorList>
    </citation>
    <scope>NUCLEOTIDE SEQUENCE</scope>
    <source>
        <strain evidence="24">CCMP 2712</strain>
    </source>
</reference>
<evidence type="ECO:0000256" key="11">
    <source>
        <dbReference type="ARBA" id="ARBA00023034"/>
    </source>
</evidence>
<feature type="active site" description="Proton donor" evidence="18">
    <location>
        <position position="492"/>
    </location>
</feature>
<keyword evidence="14" id="KW-0325">Glycoprotein</keyword>
<evidence type="ECO:0000313" key="24">
    <source>
        <dbReference type="EMBL" id="CAE2332438.1"/>
    </source>
</evidence>
<keyword evidence="9" id="KW-0735">Signal-anchor</keyword>
<feature type="compositionally biased region" description="Low complexity" evidence="22">
    <location>
        <begin position="150"/>
        <end position="163"/>
    </location>
</feature>
<evidence type="ECO:0000256" key="5">
    <source>
        <dbReference type="ARBA" id="ARBA00022692"/>
    </source>
</evidence>
<protein>
    <recommendedName>
        <fullName evidence="21">alpha-1,2-Mannosidase</fullName>
        <ecNumber evidence="21">3.2.1.-</ecNumber>
    </recommendedName>
</protein>
<keyword evidence="13 20" id="KW-1015">Disulfide bond</keyword>
<evidence type="ECO:0000256" key="14">
    <source>
        <dbReference type="ARBA" id="ARBA00023180"/>
    </source>
</evidence>
<evidence type="ECO:0000256" key="10">
    <source>
        <dbReference type="ARBA" id="ARBA00022989"/>
    </source>
</evidence>
<accession>A0A7S4PFN6</accession>
<evidence type="ECO:0000256" key="7">
    <source>
        <dbReference type="ARBA" id="ARBA00022801"/>
    </source>
</evidence>
<dbReference type="InterPro" id="IPR050749">
    <property type="entry name" value="Glycosyl_Hydrolase_47"/>
</dbReference>
<comment type="catalytic activity">
    <reaction evidence="17">
        <text>N(4)-(alpha-D-Man-(1-&gt;2)-alpha-D-Man-(1-&gt;2)-alpha-D-Man-(1-&gt;3)-[alpha-D-Man-(1-&gt;2)-alpha-D-Man-(1-&gt;3)-[alpha-D-Man-(1-&gt;2)-alpha-D-Man-(1-&gt;6)]-alpha-D-Man-(1-&gt;6)]-beta-D-Man-(1-&gt;4)-beta-D-GlcNAc-(1-&gt;4)-beta-D-GlcNAc)-L-asparaginyl-[protein] (N-glucan mannose isomer 9A1,2,3B1,2,3) + 4 H2O = N(4)-(alpha-D-Man-(1-&gt;3)-[alpha-D-Man-(1-&gt;3)-[alpha-D-Man-(1-&gt;6)]-alpha-D-Man-(1-&gt;6)]-beta-D-Man-(1-&gt;4)-beta-D-GlcNAc-(1-&gt;4)-beta-D-GlcNAc)-L-asparaginyl-[protein] (N-glucan mannose isomer 5A1,2) + 4 beta-D-mannose</text>
        <dbReference type="Rhea" id="RHEA:56008"/>
        <dbReference type="Rhea" id="RHEA-COMP:14356"/>
        <dbReference type="Rhea" id="RHEA-COMP:14367"/>
        <dbReference type="ChEBI" id="CHEBI:15377"/>
        <dbReference type="ChEBI" id="CHEBI:28563"/>
        <dbReference type="ChEBI" id="CHEBI:59087"/>
        <dbReference type="ChEBI" id="CHEBI:139493"/>
        <dbReference type="EC" id="3.2.1.113"/>
    </reaction>
</comment>
<keyword evidence="5 23" id="KW-0812">Transmembrane</keyword>
<dbReference type="EMBL" id="HBKN01043496">
    <property type="protein sequence ID" value="CAE2332438.1"/>
    <property type="molecule type" value="Transcribed_RNA"/>
</dbReference>
<evidence type="ECO:0000256" key="4">
    <source>
        <dbReference type="ARBA" id="ARBA00007658"/>
    </source>
</evidence>
<organism evidence="24">
    <name type="scientific">Guillardia theta</name>
    <name type="common">Cryptophyte</name>
    <name type="synonym">Cryptomonas phi</name>
    <dbReference type="NCBI Taxonomy" id="55529"/>
    <lineage>
        <taxon>Eukaryota</taxon>
        <taxon>Cryptophyceae</taxon>
        <taxon>Pyrenomonadales</taxon>
        <taxon>Geminigeraceae</taxon>
        <taxon>Guillardia</taxon>
    </lineage>
</organism>
<evidence type="ECO:0000256" key="15">
    <source>
        <dbReference type="ARBA" id="ARBA00023295"/>
    </source>
</evidence>
<evidence type="ECO:0000256" key="17">
    <source>
        <dbReference type="ARBA" id="ARBA00048605"/>
    </source>
</evidence>
<evidence type="ECO:0000256" key="22">
    <source>
        <dbReference type="SAM" id="MobiDB-lite"/>
    </source>
</evidence>
<comment type="similarity">
    <text evidence="4 21">Belongs to the glycosyl hydrolase 47 family.</text>
</comment>
<dbReference type="FunFam" id="1.50.10.10:FF:000017">
    <property type="entry name" value="alpha-1,2-Mannosidase"/>
    <property type="match status" value="1"/>
</dbReference>
<dbReference type="GO" id="GO:0000139">
    <property type="term" value="C:Golgi membrane"/>
    <property type="evidence" value="ECO:0007669"/>
    <property type="project" value="UniProtKB-SubCell"/>
</dbReference>
<feature type="binding site" evidence="19">
    <location>
        <position position="600"/>
    </location>
    <ligand>
        <name>Ca(2+)</name>
        <dbReference type="ChEBI" id="CHEBI:29108"/>
    </ligand>
</feature>
<keyword evidence="11" id="KW-0333">Golgi apparatus</keyword>
<evidence type="ECO:0000256" key="9">
    <source>
        <dbReference type="ARBA" id="ARBA00022968"/>
    </source>
</evidence>
<feature type="active site" evidence="18">
    <location>
        <position position="513"/>
    </location>
</feature>
<feature type="active site" evidence="18">
    <location>
        <position position="385"/>
    </location>
</feature>
<feature type="compositionally biased region" description="Basic and acidic residues" evidence="22">
    <location>
        <begin position="130"/>
        <end position="145"/>
    </location>
</feature>
<comment type="subcellular location">
    <subcellularLocation>
        <location evidence="2">Golgi apparatus membrane</location>
        <topology evidence="2">Single-pass type II membrane protein</topology>
    </subcellularLocation>
</comment>
<comment type="catalytic activity">
    <reaction evidence="16">
        <text>N(4)-(alpha-D-Man-(1-&gt;2)-alpha-D-Man-(1-&gt;2)-alpha-D-Man-(1-&gt;3)-[alpha-D-Man-(1-&gt;3)-[alpha-D-Man-(1-&gt;2)-alpha-D-Man-(1-&gt;6)]-alpha-D-Man-(1-&gt;6)]-beta-D-Man-(1-&gt;4)-beta-D-GlcNAc-(1-&gt;4)-beta-D-GlcNAc)-L-asparaginyl-[protein] (N-glucan mannose isomer 8A1,2,3B1,3) + 3 H2O = N(4)-(alpha-D-Man-(1-&gt;3)-[alpha-D-Man-(1-&gt;3)-[alpha-D-Man-(1-&gt;6)]-alpha-D-Man-(1-&gt;6)]-beta-D-Man-(1-&gt;4)-beta-D-GlcNAc-(1-&gt;4)-beta-D-GlcNAc)-L-asparaginyl-[protein] (N-glucan mannose isomer 5A1,2) + 3 beta-D-mannose</text>
        <dbReference type="Rhea" id="RHEA:56028"/>
        <dbReference type="Rhea" id="RHEA-COMP:14358"/>
        <dbReference type="Rhea" id="RHEA-COMP:14367"/>
        <dbReference type="ChEBI" id="CHEBI:15377"/>
        <dbReference type="ChEBI" id="CHEBI:28563"/>
        <dbReference type="ChEBI" id="CHEBI:59087"/>
        <dbReference type="ChEBI" id="CHEBI:60628"/>
        <dbReference type="EC" id="3.2.1.113"/>
    </reaction>
</comment>
<evidence type="ECO:0000256" key="2">
    <source>
        <dbReference type="ARBA" id="ARBA00004323"/>
    </source>
</evidence>
<evidence type="ECO:0000256" key="23">
    <source>
        <dbReference type="SAM" id="Phobius"/>
    </source>
</evidence>
<evidence type="ECO:0000256" key="1">
    <source>
        <dbReference type="ARBA" id="ARBA00001913"/>
    </source>
</evidence>
<keyword evidence="15 21" id="KW-0326">Glycosidase</keyword>
<keyword evidence="8 19" id="KW-0106">Calcium</keyword>
<keyword evidence="7 21" id="KW-0378">Hydrolase</keyword>
<evidence type="ECO:0000256" key="21">
    <source>
        <dbReference type="RuleBase" id="RU361193"/>
    </source>
</evidence>
<dbReference type="Pfam" id="PF01532">
    <property type="entry name" value="Glyco_hydro_47"/>
    <property type="match status" value="1"/>
</dbReference>
<keyword evidence="10 23" id="KW-1133">Transmembrane helix</keyword>
<gene>
    <name evidence="24" type="ORF">GTHE00462_LOCUS34071</name>
</gene>
<keyword evidence="6 19" id="KW-0479">Metal-binding</keyword>
<dbReference type="PRINTS" id="PR00747">
    <property type="entry name" value="GLYHDRLASE47"/>
</dbReference>
<feature type="transmembrane region" description="Helical" evidence="23">
    <location>
        <begin position="21"/>
        <end position="40"/>
    </location>
</feature>
<feature type="disulfide bond" evidence="20">
    <location>
        <begin position="448"/>
        <end position="478"/>
    </location>
</feature>
<dbReference type="InterPro" id="IPR001382">
    <property type="entry name" value="Glyco_hydro_47"/>
</dbReference>
<dbReference type="GO" id="GO:0005509">
    <property type="term" value="F:calcium ion binding"/>
    <property type="evidence" value="ECO:0007669"/>
    <property type="project" value="InterPro"/>
</dbReference>
<keyword evidence="12 23" id="KW-0472">Membrane</keyword>
<evidence type="ECO:0000256" key="6">
    <source>
        <dbReference type="ARBA" id="ARBA00022723"/>
    </source>
</evidence>
<evidence type="ECO:0000256" key="13">
    <source>
        <dbReference type="ARBA" id="ARBA00023157"/>
    </source>
</evidence>
<comment type="cofactor">
    <cofactor evidence="1 19">
        <name>Ca(2+)</name>
        <dbReference type="ChEBI" id="CHEBI:29108"/>
    </cofactor>
</comment>
<evidence type="ECO:0000256" key="16">
    <source>
        <dbReference type="ARBA" id="ARBA00047669"/>
    </source>
</evidence>
<dbReference type="GO" id="GO:0005975">
    <property type="term" value="P:carbohydrate metabolic process"/>
    <property type="evidence" value="ECO:0007669"/>
    <property type="project" value="InterPro"/>
</dbReference>
<dbReference type="EC" id="3.2.1.-" evidence="21"/>
<feature type="active site" description="Proton donor" evidence="18">
    <location>
        <position position="248"/>
    </location>
</feature>
<sequence>MRTSRLIAKKAGPRLCSQSAICYYLTVLIFVYIIATLYTATSSHRAHITSLEKEIAQLRAGGSSRAAPVAKADDSPVVQELKKKLHDQEEQLKRVQASHAAVQAHFAAEQVQQQQALGPPSPSIQPQGHLQERSADNAAKAEVKQSDAMAPSAPSAPAAPSSADVERRNAVKNALLHSWNGYKKFAWGTDELMPQARTGHNWLGLGGTIVDSMSTLAVMNEVEEFKKAAEWVKKDLSFDNKGDVSFFETTIRVLGGILSAYEFSCDLYGCDEGLLNKAKDIGDRLFKAFDSPSGLPYATINLVTGRGSTPGWTGGSVILAEVATVQMEFSILSKYTKDPKYEEKVMKIYQSLAKQNKPKGLMPLYLDIRSGQFSSNHISLGAMGDSAFEYLLKTWILRGRKDDWLKEFYYGTAKDIITHLIKTSKEGYTYIAESKGGTDIHKMDHLACFVGGMFVLGSKWSENPEEHLKVAKGIGETCYKMYANMASGLAPENAEFGSGGLHAGAVYNIQRPETVETFFYLWRATKDPIWREYGWKVFEAFERCCKIPTGGYVGVRDVRQPSPPKDDTQQTFWLAETLKYLYLLFSDDDVIPLDKYVFNTEAHPLKIWN</sequence>
<dbReference type="AlphaFoldDB" id="A0A7S4PFN6"/>
<dbReference type="GO" id="GO:0004571">
    <property type="term" value="F:mannosyl-oligosaccharide 1,2-alpha-mannosidase activity"/>
    <property type="evidence" value="ECO:0007669"/>
    <property type="project" value="UniProtKB-EC"/>
</dbReference>
<dbReference type="Gene3D" id="1.50.10.10">
    <property type="match status" value="1"/>
</dbReference>
<evidence type="ECO:0000256" key="18">
    <source>
        <dbReference type="PIRSR" id="PIRSR601382-1"/>
    </source>
</evidence>
<dbReference type="GO" id="GO:0009100">
    <property type="term" value="P:glycoprotein metabolic process"/>
    <property type="evidence" value="ECO:0007669"/>
    <property type="project" value="UniProtKB-ARBA"/>
</dbReference>
<dbReference type="PANTHER" id="PTHR11742">
    <property type="entry name" value="MANNOSYL-OLIGOSACCHARIDE ALPHA-1,2-MANNOSIDASE-RELATED"/>
    <property type="match status" value="1"/>
</dbReference>
<proteinExistence type="inferred from homology"/>
<feature type="region of interest" description="Disordered" evidence="22">
    <location>
        <begin position="108"/>
        <end position="165"/>
    </location>
</feature>